<dbReference type="STRING" id="387631.Asulf_00985"/>
<dbReference type="RefSeq" id="WP_015590587.1">
    <property type="nucleotide sequence ID" value="NC_021169.1"/>
</dbReference>
<name>N0BBL5_9EURY</name>
<dbReference type="KEGG" id="ast:Asulf_00985"/>
<dbReference type="Proteomes" id="UP000013307">
    <property type="component" value="Chromosome"/>
</dbReference>
<reference evidence="1 2" key="1">
    <citation type="journal article" date="2013" name="Genome Announc.">
        <title>Complete Genome Sequence of the Thermophilic and Facultatively Chemolithoautotrophic Sulfate Reducer Archaeoglobus sulfaticallidus Strain PM70-1T.</title>
        <authorList>
            <person name="Stokke R."/>
            <person name="Hocking W.P."/>
            <person name="Steinsbu B.O."/>
            <person name="Steen I.H."/>
        </authorList>
    </citation>
    <scope>NUCLEOTIDE SEQUENCE [LARGE SCALE GENOMIC DNA]</scope>
    <source>
        <strain evidence="1">PM70-1</strain>
    </source>
</reference>
<dbReference type="Pfam" id="PF04033">
    <property type="entry name" value="DUF365"/>
    <property type="match status" value="1"/>
</dbReference>
<dbReference type="GeneID" id="15392626"/>
<accession>N0BBL5</accession>
<evidence type="ECO:0000313" key="2">
    <source>
        <dbReference type="Proteomes" id="UP000013307"/>
    </source>
</evidence>
<proteinExistence type="predicted"/>
<dbReference type="Gene3D" id="2.30.130.30">
    <property type="entry name" value="Hypothetical protein"/>
    <property type="match status" value="1"/>
</dbReference>
<dbReference type="AlphaFoldDB" id="N0BBL5"/>
<organism evidence="1 2">
    <name type="scientific">Archaeoglobus sulfaticallidus PM70-1</name>
    <dbReference type="NCBI Taxonomy" id="387631"/>
    <lineage>
        <taxon>Archaea</taxon>
        <taxon>Methanobacteriati</taxon>
        <taxon>Methanobacteriota</taxon>
        <taxon>Archaeoglobi</taxon>
        <taxon>Archaeoglobales</taxon>
        <taxon>Archaeoglobaceae</taxon>
        <taxon>Archaeoglobus</taxon>
    </lineage>
</organism>
<keyword evidence="2" id="KW-1185">Reference proteome</keyword>
<evidence type="ECO:0008006" key="3">
    <source>
        <dbReference type="Google" id="ProtNLM"/>
    </source>
</evidence>
<dbReference type="InterPro" id="IPR007176">
    <property type="entry name" value="DUF365"/>
</dbReference>
<evidence type="ECO:0000313" key="1">
    <source>
        <dbReference type="EMBL" id="AGK60989.1"/>
    </source>
</evidence>
<sequence length="143" mass="16915">MDEGAEITGVTGVTYPIPKKYMNRFFEGKDVFVKPATVWKQLRRGMKFVFYQSQEDTGFVGEAKIKRIILQEDPMKFFEIYGDRIFLTKDELKGYIKSQERWRSGQKDRKKLWMAIELEDIQKYDKPIQPERFVPAGGQYIRG</sequence>
<protein>
    <recommendedName>
        <fullName evidence="3">EVE domain-containing protein</fullName>
    </recommendedName>
</protein>
<dbReference type="PIRSF" id="PIRSF006031">
    <property type="entry name" value="UCP006031"/>
    <property type="match status" value="1"/>
</dbReference>
<dbReference type="eggNOG" id="arCOG04492">
    <property type="taxonomic scope" value="Archaea"/>
</dbReference>
<gene>
    <name evidence="1" type="ORF">Asulf_00985</name>
</gene>
<dbReference type="EMBL" id="CP005290">
    <property type="protein sequence ID" value="AGK60989.1"/>
    <property type="molecule type" value="Genomic_DNA"/>
</dbReference>
<dbReference type="HOGENOM" id="CLU_151711_0_0_2"/>